<name>A0ABW0TZM0_9BACL</name>
<dbReference type="SMART" id="SM00465">
    <property type="entry name" value="GIYc"/>
    <property type="match status" value="1"/>
</dbReference>
<dbReference type="Gene3D" id="3.40.1440.10">
    <property type="entry name" value="GIY-YIG endonuclease"/>
    <property type="match status" value="1"/>
</dbReference>
<accession>A0ABW0TZM0</accession>
<dbReference type="PROSITE" id="PS50164">
    <property type="entry name" value="GIY_YIG"/>
    <property type="match status" value="1"/>
</dbReference>
<reference evidence="3" key="1">
    <citation type="journal article" date="2019" name="Int. J. Syst. Evol. Microbiol.">
        <title>The Global Catalogue of Microorganisms (GCM) 10K type strain sequencing project: providing services to taxonomists for standard genome sequencing and annotation.</title>
        <authorList>
            <consortium name="The Broad Institute Genomics Platform"/>
            <consortium name="The Broad Institute Genome Sequencing Center for Infectious Disease"/>
            <person name="Wu L."/>
            <person name="Ma J."/>
        </authorList>
    </citation>
    <scope>NUCLEOTIDE SEQUENCE [LARGE SCALE GENOMIC DNA]</scope>
    <source>
        <strain evidence="3">KACC 11299</strain>
    </source>
</reference>
<dbReference type="GO" id="GO:0004519">
    <property type="term" value="F:endonuclease activity"/>
    <property type="evidence" value="ECO:0007669"/>
    <property type="project" value="UniProtKB-KW"/>
</dbReference>
<evidence type="ECO:0000259" key="1">
    <source>
        <dbReference type="PROSITE" id="PS50164"/>
    </source>
</evidence>
<dbReference type="InterPro" id="IPR035901">
    <property type="entry name" value="GIY-YIG_endonuc_sf"/>
</dbReference>
<dbReference type="RefSeq" id="WP_381446327.1">
    <property type="nucleotide sequence ID" value="NZ_JBHSNP010000028.1"/>
</dbReference>
<organism evidence="2 3">
    <name type="scientific">Sporosarcina koreensis</name>
    <dbReference type="NCBI Taxonomy" id="334735"/>
    <lineage>
        <taxon>Bacteria</taxon>
        <taxon>Bacillati</taxon>
        <taxon>Bacillota</taxon>
        <taxon>Bacilli</taxon>
        <taxon>Bacillales</taxon>
        <taxon>Caryophanaceae</taxon>
        <taxon>Sporosarcina</taxon>
    </lineage>
</organism>
<evidence type="ECO:0000313" key="2">
    <source>
        <dbReference type="EMBL" id="MFC5604496.1"/>
    </source>
</evidence>
<keyword evidence="3" id="KW-1185">Reference proteome</keyword>
<sequence length="137" mass="16023">MEAHKRRGRESKLISITIPNPDVTIIQREQKITGDEAPIKPINGFIDIHEIPRDKGGLILFYNKSDELLFGGKARKLRQRVKKHLEDNVSPVKNHRNEINKISVIIVEDPMEREIYETYIINTLRAKYNVDKVFYQD</sequence>
<dbReference type="InterPro" id="IPR047296">
    <property type="entry name" value="GIY-YIG_UvrC_Cho"/>
</dbReference>
<dbReference type="Pfam" id="PF01541">
    <property type="entry name" value="GIY-YIG"/>
    <property type="match status" value="1"/>
</dbReference>
<dbReference type="InterPro" id="IPR000305">
    <property type="entry name" value="GIY-YIG_endonuc"/>
</dbReference>
<feature type="domain" description="GIY-YIG" evidence="1">
    <location>
        <begin position="54"/>
        <end position="130"/>
    </location>
</feature>
<dbReference type="CDD" id="cd10434">
    <property type="entry name" value="GIY-YIG_UvrC_Cho"/>
    <property type="match status" value="1"/>
</dbReference>
<proteinExistence type="predicted"/>
<evidence type="ECO:0000313" key="3">
    <source>
        <dbReference type="Proteomes" id="UP001596071"/>
    </source>
</evidence>
<keyword evidence="2" id="KW-0540">Nuclease</keyword>
<dbReference type="SUPFAM" id="SSF82771">
    <property type="entry name" value="GIY-YIG endonuclease"/>
    <property type="match status" value="1"/>
</dbReference>
<protein>
    <submittedName>
        <fullName evidence="2">Nucleotide excision repair endonuclease</fullName>
    </submittedName>
</protein>
<gene>
    <name evidence="2" type="ORF">ACFPTP_14785</name>
</gene>
<dbReference type="PIRSF" id="PIRSF026568">
    <property type="entry name" value="UCP026568"/>
    <property type="match status" value="1"/>
</dbReference>
<dbReference type="Proteomes" id="UP001596071">
    <property type="component" value="Unassembled WGS sequence"/>
</dbReference>
<keyword evidence="2" id="KW-0378">Hydrolase</keyword>
<dbReference type="EMBL" id="JBHSNP010000028">
    <property type="protein sequence ID" value="MFC5604496.1"/>
    <property type="molecule type" value="Genomic_DNA"/>
</dbReference>
<comment type="caution">
    <text evidence="2">The sequence shown here is derived from an EMBL/GenBank/DDBJ whole genome shotgun (WGS) entry which is preliminary data.</text>
</comment>
<dbReference type="InterPro" id="IPR014527">
    <property type="entry name" value="UCP026568_excinuclease"/>
</dbReference>
<keyword evidence="2" id="KW-0255">Endonuclease</keyword>